<dbReference type="EMBL" id="VSRR010038171">
    <property type="protein sequence ID" value="MPC74068.1"/>
    <property type="molecule type" value="Genomic_DNA"/>
</dbReference>
<dbReference type="AlphaFoldDB" id="A0A5B7HZD4"/>
<evidence type="ECO:0000313" key="2">
    <source>
        <dbReference type="Proteomes" id="UP000324222"/>
    </source>
</evidence>
<comment type="caution">
    <text evidence="1">The sequence shown here is derived from an EMBL/GenBank/DDBJ whole genome shotgun (WGS) entry which is preliminary data.</text>
</comment>
<reference evidence="1 2" key="1">
    <citation type="submission" date="2019-05" db="EMBL/GenBank/DDBJ databases">
        <title>Another draft genome of Portunus trituberculatus and its Hox gene families provides insights of decapod evolution.</title>
        <authorList>
            <person name="Jeong J.-H."/>
            <person name="Song I."/>
            <person name="Kim S."/>
            <person name="Choi T."/>
            <person name="Kim D."/>
            <person name="Ryu S."/>
            <person name="Kim W."/>
        </authorList>
    </citation>
    <scope>NUCLEOTIDE SEQUENCE [LARGE SCALE GENOMIC DNA]</scope>
    <source>
        <tissue evidence="1">Muscle</tissue>
    </source>
</reference>
<proteinExistence type="predicted"/>
<name>A0A5B7HZD4_PORTR</name>
<keyword evidence="2" id="KW-1185">Reference proteome</keyword>
<organism evidence="1 2">
    <name type="scientific">Portunus trituberculatus</name>
    <name type="common">Swimming crab</name>
    <name type="synonym">Neptunus trituberculatus</name>
    <dbReference type="NCBI Taxonomy" id="210409"/>
    <lineage>
        <taxon>Eukaryota</taxon>
        <taxon>Metazoa</taxon>
        <taxon>Ecdysozoa</taxon>
        <taxon>Arthropoda</taxon>
        <taxon>Crustacea</taxon>
        <taxon>Multicrustacea</taxon>
        <taxon>Malacostraca</taxon>
        <taxon>Eumalacostraca</taxon>
        <taxon>Eucarida</taxon>
        <taxon>Decapoda</taxon>
        <taxon>Pleocyemata</taxon>
        <taxon>Brachyura</taxon>
        <taxon>Eubrachyura</taxon>
        <taxon>Portunoidea</taxon>
        <taxon>Portunidae</taxon>
        <taxon>Portuninae</taxon>
        <taxon>Portunus</taxon>
    </lineage>
</organism>
<sequence length="88" mass="9185">MPATVNNSSIISQPSCCYVRLLHPVVAFPKTSPSGPISSAMPASTNTSFQPHLVPTSLLLFLAPLAPSPGYTRRLLYLAAPGQHGAVA</sequence>
<accession>A0A5B7HZD4</accession>
<gene>
    <name evidence="1" type="ORF">E2C01_068413</name>
</gene>
<dbReference type="Proteomes" id="UP000324222">
    <property type="component" value="Unassembled WGS sequence"/>
</dbReference>
<evidence type="ECO:0000313" key="1">
    <source>
        <dbReference type="EMBL" id="MPC74068.1"/>
    </source>
</evidence>
<protein>
    <submittedName>
        <fullName evidence="1">Uncharacterized protein</fullName>
    </submittedName>
</protein>